<reference evidence="2 3" key="1">
    <citation type="submission" date="2019-11" db="EMBL/GenBank/DDBJ databases">
        <authorList>
            <person name="Yuan L."/>
        </authorList>
    </citation>
    <scope>NUCLEOTIDE SEQUENCE [LARGE SCALE GENOMIC DNA]</scope>
    <source>
        <strain evidence="2 3">TRM43335</strain>
    </source>
</reference>
<organism evidence="2 3">
    <name type="scientific">Streptomyces taklimakanensis</name>
    <dbReference type="NCBI Taxonomy" id="2569853"/>
    <lineage>
        <taxon>Bacteria</taxon>
        <taxon>Bacillati</taxon>
        <taxon>Actinomycetota</taxon>
        <taxon>Actinomycetes</taxon>
        <taxon>Kitasatosporales</taxon>
        <taxon>Streptomycetaceae</taxon>
        <taxon>Streptomyces</taxon>
    </lineage>
</organism>
<comment type="caution">
    <text evidence="2">The sequence shown here is derived from an EMBL/GenBank/DDBJ whole genome shotgun (WGS) entry which is preliminary data.</text>
</comment>
<sequence length="162" mass="17789">MTTPHRTGPVHTPDGTDGRSRPPVVDERDGAVTPPLPGRDGTYGTRDASAPTPLDTGDGATGATGPGDAHDTLLSADEREEFARRMHQAVKEFVDGPRRSVEEADALFEDITRRIEAIITDRHHGLRASWHGRDGREGAAETEELRNVLRHYRDAAERLLRL</sequence>
<evidence type="ECO:0000313" key="3">
    <source>
        <dbReference type="Proteomes" id="UP000473014"/>
    </source>
</evidence>
<gene>
    <name evidence="2" type="ORF">F0L17_06755</name>
</gene>
<feature type="region of interest" description="Disordered" evidence="1">
    <location>
        <begin position="1"/>
        <end position="73"/>
    </location>
</feature>
<dbReference type="EMBL" id="WIXO01000001">
    <property type="protein sequence ID" value="MTE18839.1"/>
    <property type="molecule type" value="Genomic_DNA"/>
</dbReference>
<dbReference type="RefSeq" id="WP_155070355.1">
    <property type="nucleotide sequence ID" value="NZ_WIXO01000001.1"/>
</dbReference>
<evidence type="ECO:0000313" key="2">
    <source>
        <dbReference type="EMBL" id="MTE18839.1"/>
    </source>
</evidence>
<keyword evidence="3" id="KW-1185">Reference proteome</keyword>
<accession>A0A6G2B9T9</accession>
<dbReference type="AlphaFoldDB" id="A0A6G2B9T9"/>
<dbReference type="OrthoDB" id="3217284at2"/>
<feature type="compositionally biased region" description="Basic and acidic residues" evidence="1">
    <location>
        <begin position="14"/>
        <end position="30"/>
    </location>
</feature>
<dbReference type="Proteomes" id="UP000473014">
    <property type="component" value="Unassembled WGS sequence"/>
</dbReference>
<proteinExistence type="predicted"/>
<protein>
    <submittedName>
        <fullName evidence="2">Uncharacterized protein</fullName>
    </submittedName>
</protein>
<evidence type="ECO:0000256" key="1">
    <source>
        <dbReference type="SAM" id="MobiDB-lite"/>
    </source>
</evidence>
<name>A0A6G2B9T9_9ACTN</name>